<dbReference type="Pfam" id="PF07974">
    <property type="entry name" value="EGF_2"/>
    <property type="match status" value="1"/>
</dbReference>
<proteinExistence type="predicted"/>
<gene>
    <name evidence="7" type="ORF">THAOC_31457</name>
</gene>
<keyword evidence="8" id="KW-1185">Reference proteome</keyword>
<feature type="chain" id="PRO_5003836156" description="EGF-like domain-containing protein" evidence="5">
    <location>
        <begin position="23"/>
        <end position="391"/>
    </location>
</feature>
<keyword evidence="2" id="KW-0677">Repeat</keyword>
<protein>
    <recommendedName>
        <fullName evidence="6">EGF-like domain-containing protein</fullName>
    </recommendedName>
</protein>
<keyword evidence="5" id="KW-0732">Signal</keyword>
<dbReference type="PANTHER" id="PTHR11219">
    <property type="entry name" value="TENEURIN AND N-ACETYLGLUCOSAMINE-1-PHOSPHODIESTER ALPHA-N-ACETYLGLUCOSAMINIDASE"/>
    <property type="match status" value="1"/>
</dbReference>
<dbReference type="PROSITE" id="PS01186">
    <property type="entry name" value="EGF_2"/>
    <property type="match status" value="2"/>
</dbReference>
<evidence type="ECO:0000256" key="3">
    <source>
        <dbReference type="ARBA" id="ARBA00023157"/>
    </source>
</evidence>
<dbReference type="AlphaFoldDB" id="K0R988"/>
<keyword evidence="1 4" id="KW-0245">EGF-like domain</keyword>
<dbReference type="OrthoDB" id="6130531at2759"/>
<dbReference type="eggNOG" id="KOG1225">
    <property type="taxonomic scope" value="Eukaryota"/>
</dbReference>
<dbReference type="PROSITE" id="PS50026">
    <property type="entry name" value="EGF_3"/>
    <property type="match status" value="1"/>
</dbReference>
<accession>K0R988</accession>
<feature type="domain" description="EGF-like" evidence="6">
    <location>
        <begin position="74"/>
        <end position="108"/>
    </location>
</feature>
<dbReference type="PROSITE" id="PS00022">
    <property type="entry name" value="EGF_1"/>
    <property type="match status" value="2"/>
</dbReference>
<comment type="caution">
    <text evidence="4">Lacks conserved residue(s) required for the propagation of feature annotation.</text>
</comment>
<feature type="disulfide bond" evidence="4">
    <location>
        <begin position="98"/>
        <end position="107"/>
    </location>
</feature>
<evidence type="ECO:0000256" key="1">
    <source>
        <dbReference type="ARBA" id="ARBA00022536"/>
    </source>
</evidence>
<dbReference type="InterPro" id="IPR051216">
    <property type="entry name" value="Teneurin"/>
</dbReference>
<evidence type="ECO:0000313" key="8">
    <source>
        <dbReference type="Proteomes" id="UP000266841"/>
    </source>
</evidence>
<evidence type="ECO:0000259" key="6">
    <source>
        <dbReference type="PROSITE" id="PS50026"/>
    </source>
</evidence>
<dbReference type="InterPro" id="IPR000742">
    <property type="entry name" value="EGF"/>
</dbReference>
<keyword evidence="3 4" id="KW-1015">Disulfide bond</keyword>
<sequence>MKTLALLTSGLVVLTSLVGTRAGCPNGCSGHGTCGIDEVCQCYPGWGTDGHAGGDCSDRFCPFELAWVDNPTREGDRHSYAECANKGECNRKSGECVCYAGYEGKGCGRQSCPGQCSGHGTCEYVKDLSFGIVHNEYYDGSTDALSGLGIGGRTFQDHSFDSDRSRMCVCDAGWDGLACQTRMCPYGNDIMDVIPGFDENSLLGMPGYGNEYAQVQTVTLFDANLDNSNFDGQTFAVKFTSKLNETFVTQPIAWDTTDAVLAGYIESALLKLPNGVIDDVAVTVDSNDNNSGVILDVTFTGESVQGKQHKLEILADKCEVGCSPRITGLANLRTFSDTALSQTLSHVQISTPGSHNSFECGRRGKCNRKNGECSCFEGFTGSACGSLSALV</sequence>
<organism evidence="7 8">
    <name type="scientific">Thalassiosira oceanica</name>
    <name type="common">Marine diatom</name>
    <dbReference type="NCBI Taxonomy" id="159749"/>
    <lineage>
        <taxon>Eukaryota</taxon>
        <taxon>Sar</taxon>
        <taxon>Stramenopiles</taxon>
        <taxon>Ochrophyta</taxon>
        <taxon>Bacillariophyta</taxon>
        <taxon>Coscinodiscophyceae</taxon>
        <taxon>Thalassiosirophycidae</taxon>
        <taxon>Thalassiosirales</taxon>
        <taxon>Thalassiosiraceae</taxon>
        <taxon>Thalassiosira</taxon>
    </lineage>
</organism>
<dbReference type="PRINTS" id="PR00011">
    <property type="entry name" value="EGFLAMININ"/>
</dbReference>
<reference evidence="7 8" key="1">
    <citation type="journal article" date="2012" name="Genome Biol.">
        <title>Genome and low-iron response of an oceanic diatom adapted to chronic iron limitation.</title>
        <authorList>
            <person name="Lommer M."/>
            <person name="Specht M."/>
            <person name="Roy A.S."/>
            <person name="Kraemer L."/>
            <person name="Andreson R."/>
            <person name="Gutowska M.A."/>
            <person name="Wolf J."/>
            <person name="Bergner S.V."/>
            <person name="Schilhabel M.B."/>
            <person name="Klostermeier U.C."/>
            <person name="Beiko R.G."/>
            <person name="Rosenstiel P."/>
            <person name="Hippler M."/>
            <person name="Laroche J."/>
        </authorList>
    </citation>
    <scope>NUCLEOTIDE SEQUENCE [LARGE SCALE GENOMIC DNA]</scope>
    <source>
        <strain evidence="7 8">CCMP1005</strain>
    </source>
</reference>
<evidence type="ECO:0000256" key="5">
    <source>
        <dbReference type="SAM" id="SignalP"/>
    </source>
</evidence>
<evidence type="ECO:0000256" key="2">
    <source>
        <dbReference type="ARBA" id="ARBA00022737"/>
    </source>
</evidence>
<name>K0R988_THAOC</name>
<dbReference type="EMBL" id="AGNL01044564">
    <property type="protein sequence ID" value="EJK49645.1"/>
    <property type="molecule type" value="Genomic_DNA"/>
</dbReference>
<evidence type="ECO:0000313" key="7">
    <source>
        <dbReference type="EMBL" id="EJK49645.1"/>
    </source>
</evidence>
<dbReference type="InterPro" id="IPR013111">
    <property type="entry name" value="EGF_extracell"/>
</dbReference>
<evidence type="ECO:0000256" key="4">
    <source>
        <dbReference type="PROSITE-ProRule" id="PRU00076"/>
    </source>
</evidence>
<comment type="caution">
    <text evidence="7">The sequence shown here is derived from an EMBL/GenBank/DDBJ whole genome shotgun (WGS) entry which is preliminary data.</text>
</comment>
<feature type="signal peptide" evidence="5">
    <location>
        <begin position="1"/>
        <end position="22"/>
    </location>
</feature>
<dbReference type="OMA" id="NDICSCQ"/>
<dbReference type="Proteomes" id="UP000266841">
    <property type="component" value="Unassembled WGS sequence"/>
</dbReference>
<dbReference type="Gene3D" id="2.10.25.10">
    <property type="entry name" value="Laminin"/>
    <property type="match status" value="1"/>
</dbReference>
<dbReference type="PANTHER" id="PTHR11219:SF69">
    <property type="entry name" value="TENEURIN-A"/>
    <property type="match status" value="1"/>
</dbReference>